<dbReference type="EMBL" id="LLXH01003770">
    <property type="protein sequence ID" value="PKC53856.1"/>
    <property type="molecule type" value="Genomic_DNA"/>
</dbReference>
<protein>
    <submittedName>
        <fullName evidence="1">Uncharacterized protein</fullName>
    </submittedName>
</protein>
<dbReference type="VEuPathDB" id="FungiDB:RhiirA1_478435"/>
<reference evidence="1 2" key="2">
    <citation type="submission" date="2017-10" db="EMBL/GenBank/DDBJ databases">
        <title>Genome analyses suggest a sexual origin of heterokaryosis in a supposedly ancient asexual fungus.</title>
        <authorList>
            <person name="Corradi N."/>
            <person name="Sedzielewska K."/>
            <person name="Noel J."/>
            <person name="Charron P."/>
            <person name="Farinelli L."/>
            <person name="Marton T."/>
            <person name="Kruger M."/>
            <person name="Pelin A."/>
            <person name="Brachmann A."/>
            <person name="Corradi N."/>
        </authorList>
    </citation>
    <scope>NUCLEOTIDE SEQUENCE [LARGE SCALE GENOMIC DNA]</scope>
    <source>
        <strain evidence="1 2">A1</strain>
    </source>
</reference>
<proteinExistence type="predicted"/>
<comment type="caution">
    <text evidence="1">The sequence shown here is derived from an EMBL/GenBank/DDBJ whole genome shotgun (WGS) entry which is preliminary data.</text>
</comment>
<organism evidence="1 2">
    <name type="scientific">Rhizophagus irregularis</name>
    <dbReference type="NCBI Taxonomy" id="588596"/>
    <lineage>
        <taxon>Eukaryota</taxon>
        <taxon>Fungi</taxon>
        <taxon>Fungi incertae sedis</taxon>
        <taxon>Mucoromycota</taxon>
        <taxon>Glomeromycotina</taxon>
        <taxon>Glomeromycetes</taxon>
        <taxon>Glomerales</taxon>
        <taxon>Glomeraceae</taxon>
        <taxon>Rhizophagus</taxon>
    </lineage>
</organism>
<dbReference type="AlphaFoldDB" id="A0A2N0QS25"/>
<dbReference type="Proteomes" id="UP000232688">
    <property type="component" value="Unassembled WGS sequence"/>
</dbReference>
<gene>
    <name evidence="1" type="ORF">RhiirA1_478435</name>
</gene>
<accession>A0A2N0QS25</accession>
<reference evidence="1 2" key="1">
    <citation type="submission" date="2017-10" db="EMBL/GenBank/DDBJ databases">
        <title>Extensive intraspecific genome diversity in a model arbuscular mycorrhizal fungus.</title>
        <authorList>
            <person name="Chen E.C.H."/>
            <person name="Morin E."/>
            <person name="Baudet D."/>
            <person name="Noel J."/>
            <person name="Ndikumana S."/>
            <person name="Charron P."/>
            <person name="St-Onge C."/>
            <person name="Giorgi J."/>
            <person name="Grigoriev I.V."/>
            <person name="Roux C."/>
            <person name="Martin F.M."/>
            <person name="Corradi N."/>
        </authorList>
    </citation>
    <scope>NUCLEOTIDE SEQUENCE [LARGE SCALE GENOMIC DNA]</scope>
    <source>
        <strain evidence="1 2">A1</strain>
    </source>
</reference>
<sequence length="101" mass="12109">MAFRRKAKFCQNYIKVTILKNWQNFEESKPYGQYISTYSYFDNITVKKKDKIYQKVELYEFANFELLEINNNSVNTDLNLQLKINKEISDNNIENTIFSLS</sequence>
<evidence type="ECO:0000313" key="1">
    <source>
        <dbReference type="EMBL" id="PKC53856.1"/>
    </source>
</evidence>
<evidence type="ECO:0000313" key="2">
    <source>
        <dbReference type="Proteomes" id="UP000232688"/>
    </source>
</evidence>
<name>A0A2N0QS25_9GLOM</name>